<dbReference type="PROSITE" id="PS51379">
    <property type="entry name" value="4FE4S_FER_2"/>
    <property type="match status" value="1"/>
</dbReference>
<dbReference type="InterPro" id="IPR023210">
    <property type="entry name" value="NADP_OxRdtase_dom"/>
</dbReference>
<dbReference type="InterPro" id="IPR017900">
    <property type="entry name" value="4Fe4S_Fe_S_CS"/>
</dbReference>
<gene>
    <name evidence="5" type="ORF">BIP78_1387</name>
</gene>
<dbReference type="PANTHER" id="PTHR43312">
    <property type="entry name" value="D-THREO-ALDOSE 1-DEHYDROGENASE"/>
    <property type="match status" value="1"/>
</dbReference>
<evidence type="ECO:0000259" key="4">
    <source>
        <dbReference type="PROSITE" id="PS51379"/>
    </source>
</evidence>
<protein>
    <submittedName>
        <fullName evidence="5">Aldo/keto reductase, 4Fe-4S-containing, TM1183 family</fullName>
    </submittedName>
</protein>
<feature type="domain" description="4Fe-4S ferredoxin-type" evidence="4">
    <location>
        <begin position="339"/>
        <end position="368"/>
    </location>
</feature>
<name>A0A410FVV6_BIPS1</name>
<evidence type="ECO:0000256" key="3">
    <source>
        <dbReference type="ARBA" id="ARBA00023014"/>
    </source>
</evidence>
<reference evidence="6" key="1">
    <citation type="submission" date="2018-12" db="EMBL/GenBank/DDBJ databases">
        <title>Complete genome sequence of an uncultured bacterium of the candidate phylum Bipolaricaulota.</title>
        <authorList>
            <person name="Kadnikov V.V."/>
            <person name="Mardanov A.V."/>
            <person name="Beletsky A.V."/>
            <person name="Frank Y.A."/>
            <person name="Karnachuk O.V."/>
            <person name="Ravin N.V."/>
        </authorList>
    </citation>
    <scope>NUCLEOTIDE SEQUENCE [LARGE SCALE GENOMIC DNA]</scope>
</reference>
<dbReference type="Proteomes" id="UP000287233">
    <property type="component" value="Chromosome"/>
</dbReference>
<evidence type="ECO:0000313" key="6">
    <source>
        <dbReference type="Proteomes" id="UP000287233"/>
    </source>
</evidence>
<keyword evidence="1" id="KW-0479">Metal-binding</keyword>
<organism evidence="5 6">
    <name type="scientific">Bipolaricaulis sibiricus</name>
    <dbReference type="NCBI Taxonomy" id="2501609"/>
    <lineage>
        <taxon>Bacteria</taxon>
        <taxon>Candidatus Bipolaricaulota</taxon>
        <taxon>Candidatus Bipolaricaulia</taxon>
        <taxon>Candidatus Bipolaricaulales</taxon>
        <taxon>Candidatus Bipolaricaulaceae</taxon>
        <taxon>Candidatus Bipolaricaulis</taxon>
    </lineage>
</organism>
<dbReference type="SUPFAM" id="SSF46548">
    <property type="entry name" value="alpha-helical ferredoxin"/>
    <property type="match status" value="1"/>
</dbReference>
<dbReference type="PROSITE" id="PS00198">
    <property type="entry name" value="4FE4S_FER_1"/>
    <property type="match status" value="1"/>
</dbReference>
<keyword evidence="2" id="KW-0408">Iron</keyword>
<dbReference type="InterPro" id="IPR009051">
    <property type="entry name" value="Helical_ferredxn"/>
</dbReference>
<dbReference type="PANTHER" id="PTHR43312:SF2">
    <property type="entry name" value="OXIDOREDUCTASE"/>
    <property type="match status" value="1"/>
</dbReference>
<dbReference type="Gene3D" id="3.20.20.100">
    <property type="entry name" value="NADP-dependent oxidoreductase domain"/>
    <property type="match status" value="1"/>
</dbReference>
<keyword evidence="3" id="KW-0411">Iron-sulfur</keyword>
<dbReference type="GO" id="GO:0051536">
    <property type="term" value="F:iron-sulfur cluster binding"/>
    <property type="evidence" value="ECO:0007669"/>
    <property type="project" value="UniProtKB-KW"/>
</dbReference>
<dbReference type="EMBL" id="CP034928">
    <property type="protein sequence ID" value="QAA77153.1"/>
    <property type="molecule type" value="Genomic_DNA"/>
</dbReference>
<dbReference type="AlphaFoldDB" id="A0A410FVV6"/>
<dbReference type="KEGG" id="bih:BIP78_1387"/>
<dbReference type="Gene3D" id="1.10.1060.10">
    <property type="entry name" value="Alpha-helical ferredoxin"/>
    <property type="match status" value="1"/>
</dbReference>
<dbReference type="Pfam" id="PF00248">
    <property type="entry name" value="Aldo_ket_red"/>
    <property type="match status" value="1"/>
</dbReference>
<dbReference type="CDD" id="cd19096">
    <property type="entry name" value="AKR_Fe-S_oxidoreductase"/>
    <property type="match status" value="1"/>
</dbReference>
<dbReference type="InterPro" id="IPR036812">
    <property type="entry name" value="NAD(P)_OxRdtase_dom_sf"/>
</dbReference>
<accession>A0A410FVV6</accession>
<dbReference type="Pfam" id="PF13187">
    <property type="entry name" value="Fer4_9"/>
    <property type="match status" value="1"/>
</dbReference>
<evidence type="ECO:0000313" key="5">
    <source>
        <dbReference type="EMBL" id="QAA77153.1"/>
    </source>
</evidence>
<dbReference type="GO" id="GO:0046872">
    <property type="term" value="F:metal ion binding"/>
    <property type="evidence" value="ECO:0007669"/>
    <property type="project" value="UniProtKB-KW"/>
</dbReference>
<sequence length="384" mass="42777">MQYRTLGSLEWKPSALGLGAMRLPTLDGDPGRIDEDHAAEMVHYALDHGVNYIDTAYGYHQGESERFLGRVLHGPHRDRARVATKLPCWLVNDRGDFDRLFDEQRERLRREHVDFYLLHALNAKTWARVRDLGVLDWAVRAKADGRIGHFGFSFHDDYPVFEEIVGAYTGWDFCQIQYNYMDVDFQAGQRGLRYAAARGLGVVIMEPLRGGVLARPPEPVAALFARSARGWTPAEWGLQWLWNQPEVSLVLSGMSTLEQVRENVASAARSGIGTFGPEDLALVEGVRAAFLSLRPIPCTGCGYCLPCPSGVAIPRILELANQAAMYADASPARFRYRMLAAEERGDRCTDCHACDARCPQGIAVSDWIADAHATLRDATEPRSG</sequence>
<evidence type="ECO:0000256" key="2">
    <source>
        <dbReference type="ARBA" id="ARBA00023004"/>
    </source>
</evidence>
<dbReference type="InterPro" id="IPR017896">
    <property type="entry name" value="4Fe4S_Fe-S-bd"/>
</dbReference>
<dbReference type="SUPFAM" id="SSF51430">
    <property type="entry name" value="NAD(P)-linked oxidoreductase"/>
    <property type="match status" value="1"/>
</dbReference>
<dbReference type="InterPro" id="IPR053135">
    <property type="entry name" value="AKR2_Oxidoreductase"/>
</dbReference>
<evidence type="ECO:0000256" key="1">
    <source>
        <dbReference type="ARBA" id="ARBA00022723"/>
    </source>
</evidence>
<proteinExistence type="predicted"/>